<evidence type="ECO:0000313" key="2">
    <source>
        <dbReference type="Proteomes" id="UP000445309"/>
    </source>
</evidence>
<protein>
    <submittedName>
        <fullName evidence="1">Uncharacterized protein</fullName>
    </submittedName>
</protein>
<organism evidence="1 2">
    <name type="scientific">Chryseobacterium fistulae</name>
    <dbReference type="NCBI Taxonomy" id="2675058"/>
    <lineage>
        <taxon>Bacteria</taxon>
        <taxon>Pseudomonadati</taxon>
        <taxon>Bacteroidota</taxon>
        <taxon>Flavobacteriia</taxon>
        <taxon>Flavobacteriales</taxon>
        <taxon>Weeksellaceae</taxon>
        <taxon>Chryseobacterium group</taxon>
        <taxon>Chryseobacterium</taxon>
    </lineage>
</organism>
<dbReference type="AlphaFoldDB" id="A0A6N4XQZ8"/>
<keyword evidence="2" id="KW-1185">Reference proteome</keyword>
<dbReference type="Proteomes" id="UP000445309">
    <property type="component" value="Unassembled WGS sequence"/>
</dbReference>
<sequence>MKQLSKDNLSEVEKFAFEVISKVNVNFSKEHENYEIDLAISEIRRYAAQSKLTPQEFFQARAYLSKGMLTDFDGEILKPYKKIDFEMFNQVEIAYIEYKKIDKQRELGIEKIKIFLEPPKPELTPEDKKRERIKFYRSDYERLQKEGKVLGTLIFYDLIKKKRLEKVSLKFVENILDNFVPETTGISRSKEPQPIKLTRIKKQDIKVFFIDVVVNTYIEKNKLKELSESEWIDYWESIFESTPRSDRN</sequence>
<dbReference type="RefSeq" id="WP_162072637.1">
    <property type="nucleotide sequence ID" value="NZ_CACVBY010000024.1"/>
</dbReference>
<evidence type="ECO:0000313" key="1">
    <source>
        <dbReference type="EMBL" id="CAA7387065.1"/>
    </source>
</evidence>
<gene>
    <name evidence="1" type="ORF">CHRY9393_01367</name>
</gene>
<dbReference type="EMBL" id="CACVBY010000024">
    <property type="protein sequence ID" value="CAA7387065.1"/>
    <property type="molecule type" value="Genomic_DNA"/>
</dbReference>
<name>A0A6N4XQZ8_9FLAO</name>
<accession>A0A6N4XQZ8</accession>
<reference evidence="1 2" key="1">
    <citation type="submission" date="2020-01" db="EMBL/GenBank/DDBJ databases">
        <authorList>
            <person name="Rodrigo-Torres L."/>
            <person name="Arahal R. D."/>
            <person name="Lucena T."/>
        </authorList>
    </citation>
    <scope>NUCLEOTIDE SEQUENCE [LARGE SCALE GENOMIC DNA]</scope>
    <source>
        <strain evidence="1 2">CECT 9393</strain>
    </source>
</reference>
<proteinExistence type="predicted"/>